<dbReference type="GO" id="GO:0006508">
    <property type="term" value="P:proteolysis"/>
    <property type="evidence" value="ECO:0007669"/>
    <property type="project" value="InterPro"/>
</dbReference>
<keyword evidence="5 7" id="KW-1133">Transmembrane helix</keyword>
<feature type="domain" description="Peptidase M50" evidence="8">
    <location>
        <begin position="47"/>
        <end position="192"/>
    </location>
</feature>
<keyword evidence="4 7" id="KW-0812">Transmembrane</keyword>
<dbReference type="Proteomes" id="UP000184032">
    <property type="component" value="Unassembled WGS sequence"/>
</dbReference>
<evidence type="ECO:0000256" key="4">
    <source>
        <dbReference type="ARBA" id="ARBA00022692"/>
    </source>
</evidence>
<dbReference type="AlphaFoldDB" id="A0A1M5PM80"/>
<feature type="transmembrane region" description="Helical" evidence="7">
    <location>
        <begin position="9"/>
        <end position="27"/>
    </location>
</feature>
<evidence type="ECO:0000256" key="3">
    <source>
        <dbReference type="ARBA" id="ARBA00007931"/>
    </source>
</evidence>
<dbReference type="GO" id="GO:0016020">
    <property type="term" value="C:membrane"/>
    <property type="evidence" value="ECO:0007669"/>
    <property type="project" value="UniProtKB-SubCell"/>
</dbReference>
<dbReference type="Pfam" id="PF02163">
    <property type="entry name" value="Peptidase_M50"/>
    <property type="match status" value="1"/>
</dbReference>
<proteinExistence type="inferred from homology"/>
<keyword evidence="10" id="KW-1185">Reference proteome</keyword>
<reference evidence="9 10" key="1">
    <citation type="submission" date="2016-11" db="EMBL/GenBank/DDBJ databases">
        <authorList>
            <person name="Jaros S."/>
            <person name="Januszkiewicz K."/>
            <person name="Wedrychowicz H."/>
        </authorList>
    </citation>
    <scope>NUCLEOTIDE SEQUENCE [LARGE SCALE GENOMIC DNA]</scope>
    <source>
        <strain evidence="9 10">DSM 21120</strain>
    </source>
</reference>
<feature type="transmembrane region" description="Helical" evidence="7">
    <location>
        <begin position="33"/>
        <end position="52"/>
    </location>
</feature>
<dbReference type="RefSeq" id="WP_073183201.1">
    <property type="nucleotide sequence ID" value="NZ_FQXI01000001.1"/>
</dbReference>
<organism evidence="9 10">
    <name type="scientific">Anaerosphaera aminiphila DSM 21120</name>
    <dbReference type="NCBI Taxonomy" id="1120995"/>
    <lineage>
        <taxon>Bacteria</taxon>
        <taxon>Bacillati</taxon>
        <taxon>Bacillota</taxon>
        <taxon>Tissierellia</taxon>
        <taxon>Tissierellales</taxon>
        <taxon>Peptoniphilaceae</taxon>
        <taxon>Anaerosphaera</taxon>
    </lineage>
</organism>
<evidence type="ECO:0000256" key="1">
    <source>
        <dbReference type="ARBA" id="ARBA00001947"/>
    </source>
</evidence>
<feature type="transmembrane region" description="Helical" evidence="7">
    <location>
        <begin position="110"/>
        <end position="132"/>
    </location>
</feature>
<evidence type="ECO:0000256" key="6">
    <source>
        <dbReference type="ARBA" id="ARBA00023136"/>
    </source>
</evidence>
<dbReference type="STRING" id="1120995.SAMN02745245_00386"/>
<gene>
    <name evidence="9" type="ORF">SAMN02745245_00386</name>
</gene>
<comment type="subcellular location">
    <subcellularLocation>
        <location evidence="2">Membrane</location>
        <topology evidence="2">Multi-pass membrane protein</topology>
    </subcellularLocation>
</comment>
<dbReference type="EMBL" id="FQXI01000001">
    <property type="protein sequence ID" value="SHH02817.1"/>
    <property type="molecule type" value="Genomic_DNA"/>
</dbReference>
<feature type="transmembrane region" description="Helical" evidence="7">
    <location>
        <begin position="59"/>
        <end position="79"/>
    </location>
</feature>
<evidence type="ECO:0000313" key="10">
    <source>
        <dbReference type="Proteomes" id="UP000184032"/>
    </source>
</evidence>
<evidence type="ECO:0000259" key="8">
    <source>
        <dbReference type="Pfam" id="PF02163"/>
    </source>
</evidence>
<evidence type="ECO:0000256" key="7">
    <source>
        <dbReference type="SAM" id="Phobius"/>
    </source>
</evidence>
<name>A0A1M5PM80_9FIRM</name>
<sequence length="321" mass="37871">MEKLEINKNFLMNTLLYTIILLLLTVVSKRQNYTVVFQVSILIWISILVVIIHELGHFFIGKVLGLQMQFLSLVIIFFVKRKVYLNHPISLATGFSLMFSNNLDISIKKLVLYCLGGPGANLLTTIVTYFFLKGWYLSKYFLIMNIIIFLATIVPFINGTDGKNVYNLITEKKKSEFYKSFINNSIYYNECPNMLSKEVLLKNFKELPEFNQSIIDIEQYFLENNNLEVDFFNRKYENIEQETTIQFYLMFTNKNNEQYNEELLKKINKYDYGDTMFYIKGYLEDKENNGIFLEKSKEHLDEVSDPHQRNILYHIISTCLS</sequence>
<evidence type="ECO:0000256" key="2">
    <source>
        <dbReference type="ARBA" id="ARBA00004141"/>
    </source>
</evidence>
<evidence type="ECO:0000256" key="5">
    <source>
        <dbReference type="ARBA" id="ARBA00022989"/>
    </source>
</evidence>
<keyword evidence="6 7" id="KW-0472">Membrane</keyword>
<evidence type="ECO:0000313" key="9">
    <source>
        <dbReference type="EMBL" id="SHH02817.1"/>
    </source>
</evidence>
<comment type="cofactor">
    <cofactor evidence="1">
        <name>Zn(2+)</name>
        <dbReference type="ChEBI" id="CHEBI:29105"/>
    </cofactor>
</comment>
<accession>A0A1M5PM80</accession>
<comment type="similarity">
    <text evidence="3">Belongs to the peptidase M50B family.</text>
</comment>
<protein>
    <recommendedName>
        <fullName evidence="8">Peptidase M50 domain-containing protein</fullName>
    </recommendedName>
</protein>
<dbReference type="InterPro" id="IPR008915">
    <property type="entry name" value="Peptidase_M50"/>
</dbReference>
<feature type="transmembrane region" description="Helical" evidence="7">
    <location>
        <begin position="138"/>
        <end position="157"/>
    </location>
</feature>